<keyword evidence="3" id="KW-0068">Autocatalytic cleavage</keyword>
<keyword evidence="2" id="KW-0210">Decarboxylase</keyword>
<evidence type="ECO:0000313" key="10">
    <source>
        <dbReference type="Proteomes" id="UP000006565"/>
    </source>
</evidence>
<keyword evidence="10" id="KW-1185">Reference proteome</keyword>
<keyword evidence="6" id="KW-0456">Lyase</keyword>
<dbReference type="EMBL" id="CP002117">
    <property type="protein sequence ID" value="ADN36653.1"/>
    <property type="molecule type" value="Genomic_DNA"/>
</dbReference>
<evidence type="ECO:0000256" key="4">
    <source>
        <dbReference type="ARBA" id="ARBA00023115"/>
    </source>
</evidence>
<name>E1RIR1_METP4</name>
<proteinExistence type="predicted"/>
<evidence type="ECO:0000256" key="5">
    <source>
        <dbReference type="ARBA" id="ARBA00023145"/>
    </source>
</evidence>
<comment type="cofactor">
    <cofactor evidence="1">
        <name>pyruvate</name>
        <dbReference type="ChEBI" id="CHEBI:15361"/>
    </cofactor>
</comment>
<accession>E1RIR1</accession>
<dbReference type="GO" id="GO:0008295">
    <property type="term" value="P:spermidine biosynthetic process"/>
    <property type="evidence" value="ECO:0007669"/>
    <property type="project" value="InterPro"/>
</dbReference>
<dbReference type="Proteomes" id="UP000006565">
    <property type="component" value="Chromosome"/>
</dbReference>
<organism evidence="9 10">
    <name type="scientific">Methanolacinia petrolearia (strain DSM 11571 / OCM 486 / SEBR 4847)</name>
    <name type="common">Methanoplanus petrolearius</name>
    <dbReference type="NCBI Taxonomy" id="679926"/>
    <lineage>
        <taxon>Archaea</taxon>
        <taxon>Methanobacteriati</taxon>
        <taxon>Methanobacteriota</taxon>
        <taxon>Stenosarchaea group</taxon>
        <taxon>Methanomicrobia</taxon>
        <taxon>Methanomicrobiales</taxon>
        <taxon>Methanomicrobiaceae</taxon>
        <taxon>Methanolacinia</taxon>
    </lineage>
</organism>
<dbReference type="PANTHER" id="PTHR33866:SF2">
    <property type="entry name" value="S-ADENOSYLMETHIONINE DECARBOXYLASE PROENZYME"/>
    <property type="match status" value="1"/>
</dbReference>
<evidence type="ECO:0000256" key="6">
    <source>
        <dbReference type="ARBA" id="ARBA00023239"/>
    </source>
</evidence>
<keyword evidence="7" id="KW-0704">Schiff base</keyword>
<evidence type="ECO:0000256" key="2">
    <source>
        <dbReference type="ARBA" id="ARBA00022793"/>
    </source>
</evidence>
<evidence type="ECO:0000256" key="1">
    <source>
        <dbReference type="ARBA" id="ARBA00001928"/>
    </source>
</evidence>
<dbReference type="GO" id="GO:0005829">
    <property type="term" value="C:cytosol"/>
    <property type="evidence" value="ECO:0007669"/>
    <property type="project" value="TreeGrafter"/>
</dbReference>
<evidence type="ECO:0000256" key="3">
    <source>
        <dbReference type="ARBA" id="ARBA00022813"/>
    </source>
</evidence>
<dbReference type="STRING" id="679926.Mpet_1901"/>
<evidence type="ECO:0000256" key="8">
    <source>
        <dbReference type="ARBA" id="ARBA00023317"/>
    </source>
</evidence>
<reference evidence="9 10" key="1">
    <citation type="journal article" date="2010" name="Stand. Genomic Sci.">
        <title>Complete genome sequence of Methanoplanus petrolearius type strain (SEBR 4847).</title>
        <authorList>
            <person name="Brambilla E."/>
            <person name="Djao O.D."/>
            <person name="Daligault H."/>
            <person name="Lapidus A."/>
            <person name="Lucas S."/>
            <person name="Hammon N."/>
            <person name="Nolan M."/>
            <person name="Tice H."/>
            <person name="Cheng J.F."/>
            <person name="Han C."/>
            <person name="Tapia R."/>
            <person name="Goodwin L."/>
            <person name="Pitluck S."/>
            <person name="Liolios K."/>
            <person name="Ivanova N."/>
            <person name="Mavromatis K."/>
            <person name="Mikhailova N."/>
            <person name="Pati A."/>
            <person name="Chen A."/>
            <person name="Palaniappan K."/>
            <person name="Land M."/>
            <person name="Hauser L."/>
            <person name="Chang Y.J."/>
            <person name="Jeffries C.D."/>
            <person name="Rohde M."/>
            <person name="Spring S."/>
            <person name="Sikorski J."/>
            <person name="Goker M."/>
            <person name="Woyke T."/>
            <person name="Bristow J."/>
            <person name="Eisen J.A."/>
            <person name="Markowitz V."/>
            <person name="Hugenholtz P."/>
            <person name="Kyrpides N.C."/>
            <person name="Klenk H.P."/>
        </authorList>
    </citation>
    <scope>NUCLEOTIDE SEQUENCE [LARGE SCALE GENOMIC DNA]</scope>
    <source>
        <strain evidence="10">DSM 11571 / OCM 486 / SEBR 4847</strain>
    </source>
</reference>
<evidence type="ECO:0000256" key="7">
    <source>
        <dbReference type="ARBA" id="ARBA00023270"/>
    </source>
</evidence>
<keyword evidence="4" id="KW-0620">Polyamine biosynthesis</keyword>
<dbReference type="eggNOG" id="arCOG00279">
    <property type="taxonomic scope" value="Archaea"/>
</dbReference>
<dbReference type="Pfam" id="PF02675">
    <property type="entry name" value="AdoMet_dc"/>
    <property type="match status" value="1"/>
</dbReference>
<dbReference type="Gene3D" id="3.60.90.10">
    <property type="entry name" value="S-adenosylmethionine decarboxylase"/>
    <property type="match status" value="1"/>
</dbReference>
<dbReference type="HOGENOM" id="CLU_136002_0_0_2"/>
<dbReference type="InterPro" id="IPR016067">
    <property type="entry name" value="S-AdoMet_deCO2ase_core"/>
</dbReference>
<dbReference type="SUPFAM" id="SSF56276">
    <property type="entry name" value="S-adenosylmethionine decarboxylase"/>
    <property type="match status" value="1"/>
</dbReference>
<keyword evidence="5" id="KW-0865">Zymogen</keyword>
<dbReference type="GeneID" id="9744378"/>
<dbReference type="GO" id="GO:0004014">
    <property type="term" value="F:adenosylmethionine decarboxylase activity"/>
    <property type="evidence" value="ECO:0007669"/>
    <property type="project" value="InterPro"/>
</dbReference>
<keyword evidence="8" id="KW-0670">Pyruvate</keyword>
<dbReference type="RefSeq" id="WP_013329830.1">
    <property type="nucleotide sequence ID" value="NC_014507.1"/>
</dbReference>
<evidence type="ECO:0000313" key="9">
    <source>
        <dbReference type="EMBL" id="ADN36653.1"/>
    </source>
</evidence>
<protein>
    <submittedName>
        <fullName evidence="9">S-adenosylmethionine decarboxylase related protein</fullName>
    </submittedName>
</protein>
<gene>
    <name evidence="9" type="ordered locus">Mpet_1901</name>
</gene>
<dbReference type="InterPro" id="IPR003826">
    <property type="entry name" value="AdoMetDC_fam_prok"/>
</dbReference>
<dbReference type="PANTHER" id="PTHR33866">
    <property type="entry name" value="S-ADENOSYLMETHIONINE DECARBOXYLASE PROENZYME"/>
    <property type="match status" value="1"/>
</dbReference>
<dbReference type="KEGG" id="mpi:Mpet_1901"/>
<dbReference type="AlphaFoldDB" id="E1RIR1"/>
<sequence>MVKNVEAQKARDAFSEENAWGLATNVDLYGCNPDTIRDAGKIKQFVVELCDLIDMKRFGETEVVHFGPNDKVAGYSMTQLIETSLISGHFANSTNAAYIDVFSCKEYNPEDVVEYAKKFFGAKSAKSNVVLRE</sequence>